<dbReference type="HAMAP" id="MF_01080">
    <property type="entry name" value="TruB_bact"/>
    <property type="match status" value="1"/>
</dbReference>
<feature type="active site" description="Nucleophile" evidence="5">
    <location>
        <position position="40"/>
    </location>
</feature>
<dbReference type="STRING" id="206665.SAMN04488516_101459"/>
<accession>A0A1H0AL83</accession>
<dbReference type="EC" id="5.4.99.25" evidence="5"/>
<sequence>MKLNGLLLLNKPKNITSTACLNKIKYHFKIKKIGHGGTLDPLATGLLLVFIGQATKLSPFLMHNKKTYEGILELGKTSPSYDLGSEVSTSGSWENIDPKLIHKEIKAWELLTSQEVPPVSAAKYKGKPLYFHFRKGKDVPVKHKKINIFYAEVIKTELPYVHFKVSCSAGTYIRSLAHSLGKRLGCGAILVELKRTECTPFKLENAYSLAKVLEGDLNKFVLSIPEALFDWPQIKVNDYLARRLKNGAILDAREVSLPPKQGQRALFLTTKNEPIAIMECIDELNPKWKILRGLWN</sequence>
<dbReference type="GO" id="GO:0003723">
    <property type="term" value="F:RNA binding"/>
    <property type="evidence" value="ECO:0007669"/>
    <property type="project" value="InterPro"/>
</dbReference>
<protein>
    <recommendedName>
        <fullName evidence="5">tRNA pseudouridine synthase B</fullName>
        <ecNumber evidence="5">5.4.99.25</ecNumber>
    </recommendedName>
    <alternativeName>
        <fullName evidence="5">tRNA pseudouridine(55) synthase</fullName>
        <shortName evidence="5">Psi55 synthase</shortName>
    </alternativeName>
    <alternativeName>
        <fullName evidence="5">tRNA pseudouridylate synthase</fullName>
    </alternativeName>
    <alternativeName>
        <fullName evidence="5">tRNA-uridine isomerase</fullName>
    </alternativeName>
</protein>
<evidence type="ECO:0000313" key="8">
    <source>
        <dbReference type="EMBL" id="SDN34169.1"/>
    </source>
</evidence>
<dbReference type="Pfam" id="PF01509">
    <property type="entry name" value="TruB_N"/>
    <property type="match status" value="1"/>
</dbReference>
<feature type="domain" description="tRNA pseudouridylate synthase B C-terminal" evidence="7">
    <location>
        <begin position="174"/>
        <end position="214"/>
    </location>
</feature>
<keyword evidence="4 5" id="KW-0413">Isomerase</keyword>
<dbReference type="OrthoDB" id="9802309at2"/>
<dbReference type="GO" id="GO:1990481">
    <property type="term" value="P:mRNA pseudouridine synthesis"/>
    <property type="evidence" value="ECO:0007669"/>
    <property type="project" value="TreeGrafter"/>
</dbReference>
<evidence type="ECO:0000256" key="2">
    <source>
        <dbReference type="ARBA" id="ARBA00005642"/>
    </source>
</evidence>
<dbReference type="PANTHER" id="PTHR13767:SF2">
    <property type="entry name" value="PSEUDOURIDYLATE SYNTHASE TRUB1"/>
    <property type="match status" value="1"/>
</dbReference>
<evidence type="ECO:0000259" key="7">
    <source>
        <dbReference type="Pfam" id="PF16198"/>
    </source>
</evidence>
<reference evidence="8 9" key="1">
    <citation type="submission" date="2016-10" db="EMBL/GenBank/DDBJ databases">
        <authorList>
            <person name="de Groot N.N."/>
        </authorList>
    </citation>
    <scope>NUCLEOTIDE SEQUENCE [LARGE SCALE GENOMIC DNA]</scope>
    <source>
        <strain evidence="8 9">DSM 15269</strain>
    </source>
</reference>
<proteinExistence type="inferred from homology"/>
<gene>
    <name evidence="5" type="primary">truB</name>
    <name evidence="8" type="ORF">SAMN04488516_101459</name>
</gene>
<dbReference type="PANTHER" id="PTHR13767">
    <property type="entry name" value="TRNA-PSEUDOURIDINE SYNTHASE"/>
    <property type="match status" value="1"/>
</dbReference>
<dbReference type="NCBIfam" id="TIGR00431">
    <property type="entry name" value="TruB"/>
    <property type="match status" value="1"/>
</dbReference>
<evidence type="ECO:0000256" key="1">
    <source>
        <dbReference type="ARBA" id="ARBA00000385"/>
    </source>
</evidence>
<evidence type="ECO:0000256" key="4">
    <source>
        <dbReference type="ARBA" id="ARBA00023235"/>
    </source>
</evidence>
<dbReference type="Gene3D" id="3.30.2350.10">
    <property type="entry name" value="Pseudouridine synthase"/>
    <property type="match status" value="1"/>
</dbReference>
<dbReference type="InterPro" id="IPR014780">
    <property type="entry name" value="tRNA_psdUridine_synth_TruB"/>
</dbReference>
<dbReference type="GO" id="GO:0031119">
    <property type="term" value="P:tRNA pseudouridine synthesis"/>
    <property type="evidence" value="ECO:0007669"/>
    <property type="project" value="UniProtKB-UniRule"/>
</dbReference>
<dbReference type="AlphaFoldDB" id="A0A1H0AL83"/>
<evidence type="ECO:0000256" key="5">
    <source>
        <dbReference type="HAMAP-Rule" id="MF_01080"/>
    </source>
</evidence>
<evidence type="ECO:0000259" key="6">
    <source>
        <dbReference type="Pfam" id="PF01509"/>
    </source>
</evidence>
<comment type="catalytic activity">
    <reaction evidence="1 5">
        <text>uridine(55) in tRNA = pseudouridine(55) in tRNA</text>
        <dbReference type="Rhea" id="RHEA:42532"/>
        <dbReference type="Rhea" id="RHEA-COMP:10101"/>
        <dbReference type="Rhea" id="RHEA-COMP:10102"/>
        <dbReference type="ChEBI" id="CHEBI:65314"/>
        <dbReference type="ChEBI" id="CHEBI:65315"/>
        <dbReference type="EC" id="5.4.99.25"/>
    </reaction>
</comment>
<evidence type="ECO:0000256" key="3">
    <source>
        <dbReference type="ARBA" id="ARBA00022694"/>
    </source>
</evidence>
<feature type="domain" description="Pseudouridine synthase II N-terminal" evidence="6">
    <location>
        <begin position="26"/>
        <end position="173"/>
    </location>
</feature>
<dbReference type="EMBL" id="FNIN01000001">
    <property type="protein sequence ID" value="SDN34169.1"/>
    <property type="molecule type" value="Genomic_DNA"/>
</dbReference>
<dbReference type="InterPro" id="IPR020103">
    <property type="entry name" value="PsdUridine_synth_cat_dom_sf"/>
</dbReference>
<comment type="similarity">
    <text evidence="2 5">Belongs to the pseudouridine synthase TruB family. Type 1 subfamily.</text>
</comment>
<dbReference type="InterPro" id="IPR002501">
    <property type="entry name" value="PsdUridine_synth_N"/>
</dbReference>
<organism evidence="8 9">
    <name type="scientific">Desulfonauticus submarinus</name>
    <dbReference type="NCBI Taxonomy" id="206665"/>
    <lineage>
        <taxon>Bacteria</taxon>
        <taxon>Pseudomonadati</taxon>
        <taxon>Thermodesulfobacteriota</taxon>
        <taxon>Desulfovibrionia</taxon>
        <taxon>Desulfovibrionales</taxon>
        <taxon>Desulfonauticaceae</taxon>
        <taxon>Desulfonauticus</taxon>
    </lineage>
</organism>
<keyword evidence="3 5" id="KW-0819">tRNA processing</keyword>
<dbReference type="Proteomes" id="UP000199602">
    <property type="component" value="Unassembled WGS sequence"/>
</dbReference>
<evidence type="ECO:0000313" key="9">
    <source>
        <dbReference type="Proteomes" id="UP000199602"/>
    </source>
</evidence>
<dbReference type="SUPFAM" id="SSF55120">
    <property type="entry name" value="Pseudouridine synthase"/>
    <property type="match status" value="1"/>
</dbReference>
<dbReference type="InterPro" id="IPR032819">
    <property type="entry name" value="TruB_C"/>
</dbReference>
<dbReference type="RefSeq" id="WP_092062751.1">
    <property type="nucleotide sequence ID" value="NZ_FNIN01000001.1"/>
</dbReference>
<dbReference type="GO" id="GO:0160148">
    <property type="term" value="F:tRNA pseudouridine(55) synthase activity"/>
    <property type="evidence" value="ECO:0007669"/>
    <property type="project" value="UniProtKB-EC"/>
</dbReference>
<comment type="function">
    <text evidence="5">Responsible for synthesis of pseudouridine from uracil-55 in the psi GC loop of transfer RNAs.</text>
</comment>
<name>A0A1H0AL83_9BACT</name>
<keyword evidence="9" id="KW-1185">Reference proteome</keyword>
<dbReference type="Pfam" id="PF16198">
    <property type="entry name" value="TruB_C_2"/>
    <property type="match status" value="1"/>
</dbReference>